<gene>
    <name evidence="2" type="ORF">HPF_09785</name>
</gene>
<protein>
    <recommendedName>
        <fullName evidence="4">Lipoprotein</fullName>
    </recommendedName>
</protein>
<dbReference type="RefSeq" id="WP_133156494.1">
    <property type="nucleotide sequence ID" value="NZ_CP037867.1"/>
</dbReference>
<proteinExistence type="predicted"/>
<feature type="region of interest" description="Disordered" evidence="1">
    <location>
        <begin position="86"/>
        <end position="140"/>
    </location>
</feature>
<accession>A0A4P6X0A2</accession>
<evidence type="ECO:0000313" key="3">
    <source>
        <dbReference type="Proteomes" id="UP000293912"/>
    </source>
</evidence>
<dbReference type="EMBL" id="CP037867">
    <property type="protein sequence ID" value="QBM27976.1"/>
    <property type="molecule type" value="Genomic_DNA"/>
</dbReference>
<organism evidence="2 3">
    <name type="scientific">Hydrogenophaga pseudoflava</name>
    <name type="common">Pseudomonas carboxydoflava</name>
    <dbReference type="NCBI Taxonomy" id="47421"/>
    <lineage>
        <taxon>Bacteria</taxon>
        <taxon>Pseudomonadati</taxon>
        <taxon>Pseudomonadota</taxon>
        <taxon>Betaproteobacteria</taxon>
        <taxon>Burkholderiales</taxon>
        <taxon>Comamonadaceae</taxon>
        <taxon>Hydrogenophaga</taxon>
    </lineage>
</organism>
<dbReference type="PROSITE" id="PS51257">
    <property type="entry name" value="PROKAR_LIPOPROTEIN"/>
    <property type="match status" value="1"/>
</dbReference>
<evidence type="ECO:0008006" key="4">
    <source>
        <dbReference type="Google" id="ProtNLM"/>
    </source>
</evidence>
<feature type="compositionally biased region" description="Basic and acidic residues" evidence="1">
    <location>
        <begin position="100"/>
        <end position="112"/>
    </location>
</feature>
<reference evidence="2 3" key="1">
    <citation type="submission" date="2019-03" db="EMBL/GenBank/DDBJ databases">
        <authorList>
            <person name="Sebastian G."/>
            <person name="Baumann P."/>
            <person name="Ruckert C."/>
            <person name="Kalinowski J."/>
            <person name="Nebel B."/>
            <person name="Takors R."/>
            <person name="Blombach B."/>
        </authorList>
    </citation>
    <scope>NUCLEOTIDE SEQUENCE [LARGE SCALE GENOMIC DNA]</scope>
    <source>
        <strain evidence="2 3">DSM 1084</strain>
    </source>
</reference>
<dbReference type="Proteomes" id="UP000293912">
    <property type="component" value="Chromosome"/>
</dbReference>
<name>A0A4P6X0A2_HYDPS</name>
<sequence>MRHLALPLCLCTALLAGCDALGIESATQVAERKQAEAHAIGSACRHAIRSIEDCFKTNPKAGKAAVFAGWKEMDQYMRDNQIVGMPSAIESPTGEEVVEHEDISAQDEHASGDAKSSSGKKAADKTPATRSPGDAKTQRS</sequence>
<dbReference type="KEGG" id="hpse:HPF_09785"/>
<dbReference type="AlphaFoldDB" id="A0A4P6X0A2"/>
<keyword evidence="3" id="KW-1185">Reference proteome</keyword>
<evidence type="ECO:0000256" key="1">
    <source>
        <dbReference type="SAM" id="MobiDB-lite"/>
    </source>
</evidence>
<evidence type="ECO:0000313" key="2">
    <source>
        <dbReference type="EMBL" id="QBM27976.1"/>
    </source>
</evidence>